<dbReference type="InterPro" id="IPR025411">
    <property type="entry name" value="DUF4136"/>
</dbReference>
<feature type="domain" description="DUF4136" evidence="1">
    <location>
        <begin position="32"/>
        <end position="182"/>
    </location>
</feature>
<reference evidence="2" key="1">
    <citation type="submission" date="2022-01" db="EMBL/GenBank/DDBJ databases">
        <title>Novel species in genus Dyadobacter.</title>
        <authorList>
            <person name="Ma C."/>
        </authorList>
    </citation>
    <scope>NUCLEOTIDE SEQUENCE</scope>
    <source>
        <strain evidence="2">CY357</strain>
    </source>
</reference>
<name>A0A9X1QD28_9BACT</name>
<dbReference type="Proteomes" id="UP001139411">
    <property type="component" value="Unassembled WGS sequence"/>
</dbReference>
<gene>
    <name evidence="2" type="ORF">L0661_15035</name>
</gene>
<evidence type="ECO:0000259" key="1">
    <source>
        <dbReference type="Pfam" id="PF13590"/>
    </source>
</evidence>
<dbReference type="RefSeq" id="WP_235161560.1">
    <property type="nucleotide sequence ID" value="NZ_JAKFFV010000008.1"/>
</dbReference>
<evidence type="ECO:0000313" key="3">
    <source>
        <dbReference type="Proteomes" id="UP001139411"/>
    </source>
</evidence>
<evidence type="ECO:0000313" key="2">
    <source>
        <dbReference type="EMBL" id="MCF2499633.1"/>
    </source>
</evidence>
<dbReference type="AlphaFoldDB" id="A0A9X1QD28"/>
<dbReference type="Gene3D" id="3.30.160.670">
    <property type="match status" value="1"/>
</dbReference>
<dbReference type="PROSITE" id="PS51257">
    <property type="entry name" value="PROKAR_LIPOPROTEIN"/>
    <property type="match status" value="1"/>
</dbReference>
<protein>
    <submittedName>
        <fullName evidence="2">DUF4136 domain-containing protein</fullName>
    </submittedName>
</protein>
<dbReference type="Pfam" id="PF13590">
    <property type="entry name" value="DUF4136"/>
    <property type="match status" value="1"/>
</dbReference>
<dbReference type="EMBL" id="JAKFFV010000008">
    <property type="protein sequence ID" value="MCF2499633.1"/>
    <property type="molecule type" value="Genomic_DNA"/>
</dbReference>
<sequence>MKTFCISILFFFTAVVISGCNSSYKILNSRQEDEFKLSNYDTFGFYDIEARGDTISQNFEKNIGVIKTAIARNLQARGLDEARDANLKINIALNVEEKSQTRQTDFRTDGLPRYMGQRRYTWKSEEVVVGKYREGTIMIDLVDSSTNKMVWQGGAEGIIPEKSSNFTEDINQAIKEIVDQIPK</sequence>
<proteinExistence type="predicted"/>
<comment type="caution">
    <text evidence="2">The sequence shown here is derived from an EMBL/GenBank/DDBJ whole genome shotgun (WGS) entry which is preliminary data.</text>
</comment>
<accession>A0A9X1QD28</accession>
<organism evidence="2 3">
    <name type="scientific">Dyadobacter chenhuakuii</name>
    <dbReference type="NCBI Taxonomy" id="2909339"/>
    <lineage>
        <taxon>Bacteria</taxon>
        <taxon>Pseudomonadati</taxon>
        <taxon>Bacteroidota</taxon>
        <taxon>Cytophagia</taxon>
        <taxon>Cytophagales</taxon>
        <taxon>Spirosomataceae</taxon>
        <taxon>Dyadobacter</taxon>
    </lineage>
</organism>